<dbReference type="InterPro" id="IPR036364">
    <property type="entry name" value="SEA_dom_sf"/>
</dbReference>
<keyword evidence="2" id="KW-0472">Membrane</keyword>
<evidence type="ECO:0000313" key="4">
    <source>
        <dbReference type="EMBL" id="ETN85547.1"/>
    </source>
</evidence>
<proteinExistence type="predicted"/>
<evidence type="ECO:0000256" key="2">
    <source>
        <dbReference type="SAM" id="Phobius"/>
    </source>
</evidence>
<accession>W2TWZ6</accession>
<keyword evidence="5" id="KW-1185">Reference proteome</keyword>
<dbReference type="KEGG" id="nai:NECAME_01438"/>
<dbReference type="SUPFAM" id="SSF82671">
    <property type="entry name" value="SEA domain"/>
    <property type="match status" value="1"/>
</dbReference>
<dbReference type="AlphaFoldDB" id="W2TWZ6"/>
<keyword evidence="2" id="KW-1133">Transmembrane helix</keyword>
<feature type="domain" description="SEA" evidence="3">
    <location>
        <begin position="43"/>
        <end position="112"/>
    </location>
</feature>
<dbReference type="EMBL" id="KI657713">
    <property type="protein sequence ID" value="ETN85547.1"/>
    <property type="molecule type" value="Genomic_DNA"/>
</dbReference>
<evidence type="ECO:0000259" key="3">
    <source>
        <dbReference type="Pfam" id="PF01390"/>
    </source>
</evidence>
<dbReference type="InterPro" id="IPR000082">
    <property type="entry name" value="SEA_dom"/>
</dbReference>
<dbReference type="Proteomes" id="UP000053676">
    <property type="component" value="Unassembled WGS sequence"/>
</dbReference>
<keyword evidence="2" id="KW-0812">Transmembrane</keyword>
<reference evidence="5" key="1">
    <citation type="journal article" date="2014" name="Nat. Genet.">
        <title>Genome of the human hookworm Necator americanus.</title>
        <authorList>
            <person name="Tang Y.T."/>
            <person name="Gao X."/>
            <person name="Rosa B.A."/>
            <person name="Abubucker S."/>
            <person name="Hallsworth-Pepin K."/>
            <person name="Martin J."/>
            <person name="Tyagi R."/>
            <person name="Heizer E."/>
            <person name="Zhang X."/>
            <person name="Bhonagiri-Palsikar V."/>
            <person name="Minx P."/>
            <person name="Warren W.C."/>
            <person name="Wang Q."/>
            <person name="Zhan B."/>
            <person name="Hotez P.J."/>
            <person name="Sternberg P.W."/>
            <person name="Dougall A."/>
            <person name="Gaze S.T."/>
            <person name="Mulvenna J."/>
            <person name="Sotillo J."/>
            <person name="Ranganathan S."/>
            <person name="Rabelo E.M."/>
            <person name="Wilson R.K."/>
            <person name="Felgner P.L."/>
            <person name="Bethony J."/>
            <person name="Hawdon J.M."/>
            <person name="Gasser R.B."/>
            <person name="Loukas A."/>
            <person name="Mitreva M."/>
        </authorList>
    </citation>
    <scope>NUCLEOTIDE SEQUENCE [LARGE SCALE GENOMIC DNA]</scope>
</reference>
<protein>
    <submittedName>
        <fullName evidence="4">SEA domain protein</fullName>
    </submittedName>
</protein>
<name>W2TWZ6_NECAM</name>
<dbReference type="STRING" id="51031.W2TWZ6"/>
<feature type="transmembrane region" description="Helical" evidence="2">
    <location>
        <begin position="158"/>
        <end position="181"/>
    </location>
</feature>
<feature type="region of interest" description="Disordered" evidence="1">
    <location>
        <begin position="1"/>
        <end position="36"/>
    </location>
</feature>
<sequence>MLAPEPSEPHLEPTPEAMPAPEPKHHPEQTEPDNMPQNLKKAFFTMRIVSLEYMEDFADKSSGKYKKLCDQVIPQISVILKTIMGDNFVKFDVDSLMKGSVIVNGVIFTIDDIADAEDLATKTNVNVEKTHDIAGIPSRAYIERVHSSYPQSSSPSPLLIGSIIAVGVLVILIVAFIVIAINNRRTNGTMKLKDDDLPRMETGKGSYSSPQTVSVNLMSYGNGTTTTPPNQGAMKVGCISISSLSLRGEIPSTIDSFCGRFFFKRDSHLLRNAGNEVSHFR</sequence>
<gene>
    <name evidence="4" type="ORF">NECAME_01438</name>
</gene>
<dbReference type="OrthoDB" id="5848610at2759"/>
<evidence type="ECO:0000313" key="5">
    <source>
        <dbReference type="Proteomes" id="UP000053676"/>
    </source>
</evidence>
<dbReference type="Pfam" id="PF01390">
    <property type="entry name" value="SEA"/>
    <property type="match status" value="1"/>
</dbReference>
<organism evidence="4 5">
    <name type="scientific">Necator americanus</name>
    <name type="common">Human hookworm</name>
    <dbReference type="NCBI Taxonomy" id="51031"/>
    <lineage>
        <taxon>Eukaryota</taxon>
        <taxon>Metazoa</taxon>
        <taxon>Ecdysozoa</taxon>
        <taxon>Nematoda</taxon>
        <taxon>Chromadorea</taxon>
        <taxon>Rhabditida</taxon>
        <taxon>Rhabditina</taxon>
        <taxon>Rhabditomorpha</taxon>
        <taxon>Strongyloidea</taxon>
        <taxon>Ancylostomatidae</taxon>
        <taxon>Bunostominae</taxon>
        <taxon>Necator</taxon>
    </lineage>
</organism>
<evidence type="ECO:0000256" key="1">
    <source>
        <dbReference type="SAM" id="MobiDB-lite"/>
    </source>
</evidence>
<dbReference type="OMA" id="MVMVGSQ"/>